<evidence type="ECO:0000313" key="2">
    <source>
        <dbReference type="Proteomes" id="UP001056120"/>
    </source>
</evidence>
<keyword evidence="2" id="KW-1185">Reference proteome</keyword>
<reference evidence="1 2" key="2">
    <citation type="journal article" date="2022" name="Mol. Ecol. Resour.">
        <title>The genomes of chicory, endive, great burdock and yacon provide insights into Asteraceae paleo-polyploidization history and plant inulin production.</title>
        <authorList>
            <person name="Fan W."/>
            <person name="Wang S."/>
            <person name="Wang H."/>
            <person name="Wang A."/>
            <person name="Jiang F."/>
            <person name="Liu H."/>
            <person name="Zhao H."/>
            <person name="Xu D."/>
            <person name="Zhang Y."/>
        </authorList>
    </citation>
    <scope>NUCLEOTIDE SEQUENCE [LARGE SCALE GENOMIC DNA]</scope>
    <source>
        <strain evidence="2">cv. Yunnan</strain>
        <tissue evidence="1">Leaves</tissue>
    </source>
</reference>
<dbReference type="EMBL" id="CM042018">
    <property type="protein sequence ID" value="KAI3827719.1"/>
    <property type="molecule type" value="Genomic_DNA"/>
</dbReference>
<name>A0ACB9K682_9ASTR</name>
<dbReference type="Proteomes" id="UP001056120">
    <property type="component" value="Linkage Group LG01"/>
</dbReference>
<reference evidence="2" key="1">
    <citation type="journal article" date="2022" name="Mol. Ecol. Resour.">
        <title>The genomes of chicory, endive, great burdock and yacon provide insights into Asteraceae palaeo-polyploidization history and plant inulin production.</title>
        <authorList>
            <person name="Fan W."/>
            <person name="Wang S."/>
            <person name="Wang H."/>
            <person name="Wang A."/>
            <person name="Jiang F."/>
            <person name="Liu H."/>
            <person name="Zhao H."/>
            <person name="Xu D."/>
            <person name="Zhang Y."/>
        </authorList>
    </citation>
    <scope>NUCLEOTIDE SEQUENCE [LARGE SCALE GENOMIC DNA]</scope>
    <source>
        <strain evidence="2">cv. Yunnan</strain>
    </source>
</reference>
<proteinExistence type="predicted"/>
<gene>
    <name evidence="1" type="ORF">L1987_01802</name>
</gene>
<organism evidence="1 2">
    <name type="scientific">Smallanthus sonchifolius</name>
    <dbReference type="NCBI Taxonomy" id="185202"/>
    <lineage>
        <taxon>Eukaryota</taxon>
        <taxon>Viridiplantae</taxon>
        <taxon>Streptophyta</taxon>
        <taxon>Embryophyta</taxon>
        <taxon>Tracheophyta</taxon>
        <taxon>Spermatophyta</taxon>
        <taxon>Magnoliopsida</taxon>
        <taxon>eudicotyledons</taxon>
        <taxon>Gunneridae</taxon>
        <taxon>Pentapetalae</taxon>
        <taxon>asterids</taxon>
        <taxon>campanulids</taxon>
        <taxon>Asterales</taxon>
        <taxon>Asteraceae</taxon>
        <taxon>Asteroideae</taxon>
        <taxon>Heliantheae alliance</taxon>
        <taxon>Millerieae</taxon>
        <taxon>Smallanthus</taxon>
    </lineage>
</organism>
<protein>
    <submittedName>
        <fullName evidence="1">Uncharacterized protein</fullName>
    </submittedName>
</protein>
<comment type="caution">
    <text evidence="1">The sequence shown here is derived from an EMBL/GenBank/DDBJ whole genome shotgun (WGS) entry which is preliminary data.</text>
</comment>
<sequence>MSMSSKSPTSQVTQEPDVPTVPSPEPKRHRLNPVDDTIVYDEPFHVRARGNTQDWDWYPDMIKSWVCQEQVPPPHLAASTSSVQTLPPLQYPLEIEELTESLGMTDAVHENLVTAFHELQTRVNVLEFNLGVAETRIEELEGQLEAANAAGGVAQEDEPEEEPAEDDDAISF</sequence>
<accession>A0ACB9K682</accession>
<evidence type="ECO:0000313" key="1">
    <source>
        <dbReference type="EMBL" id="KAI3827719.1"/>
    </source>
</evidence>